<comment type="caution">
    <text evidence="2">The sequence shown here is derived from an EMBL/GenBank/DDBJ whole genome shotgun (WGS) entry which is preliminary data.</text>
</comment>
<evidence type="ECO:0000256" key="1">
    <source>
        <dbReference type="SAM" id="Phobius"/>
    </source>
</evidence>
<sequence>MKNRLSPPPPLKPKTKPPLCPSSSTIYNMIVSSTLVFIIILIFDRSIDRTKCDEWRLLQAIVYTTNTPMINDESVDTLKECRSRVP</sequence>
<feature type="transmembrane region" description="Helical" evidence="1">
    <location>
        <begin position="25"/>
        <end position="43"/>
    </location>
</feature>
<keyword evidence="1" id="KW-0812">Transmembrane</keyword>
<dbReference type="EMBL" id="JAPWDV010000002">
    <property type="protein sequence ID" value="KAJ6220087.1"/>
    <property type="molecule type" value="Genomic_DNA"/>
</dbReference>
<protein>
    <recommendedName>
        <fullName evidence="4">Transmembrane protein</fullName>
    </recommendedName>
</protein>
<proteinExistence type="predicted"/>
<dbReference type="AlphaFoldDB" id="A0A9Q0M6V4"/>
<keyword evidence="1" id="KW-1133">Transmembrane helix</keyword>
<accession>A0A9Q0M6V4</accession>
<dbReference type="Proteomes" id="UP001142055">
    <property type="component" value="Chromosome 2"/>
</dbReference>
<keyword evidence="3" id="KW-1185">Reference proteome</keyword>
<reference evidence="2" key="1">
    <citation type="submission" date="2022-12" db="EMBL/GenBank/DDBJ databases">
        <title>Genome assemblies of Blomia tropicalis.</title>
        <authorList>
            <person name="Cui Y."/>
        </authorList>
    </citation>
    <scope>NUCLEOTIDE SEQUENCE</scope>
    <source>
        <tissue evidence="2">Adult mites</tissue>
    </source>
</reference>
<name>A0A9Q0M6V4_BLOTA</name>
<keyword evidence="1" id="KW-0472">Membrane</keyword>
<evidence type="ECO:0000313" key="3">
    <source>
        <dbReference type="Proteomes" id="UP001142055"/>
    </source>
</evidence>
<gene>
    <name evidence="2" type="ORF">RDWZM_005899</name>
</gene>
<evidence type="ECO:0008006" key="4">
    <source>
        <dbReference type="Google" id="ProtNLM"/>
    </source>
</evidence>
<evidence type="ECO:0000313" key="2">
    <source>
        <dbReference type="EMBL" id="KAJ6220087.1"/>
    </source>
</evidence>
<organism evidence="2 3">
    <name type="scientific">Blomia tropicalis</name>
    <name type="common">Mite</name>
    <dbReference type="NCBI Taxonomy" id="40697"/>
    <lineage>
        <taxon>Eukaryota</taxon>
        <taxon>Metazoa</taxon>
        <taxon>Ecdysozoa</taxon>
        <taxon>Arthropoda</taxon>
        <taxon>Chelicerata</taxon>
        <taxon>Arachnida</taxon>
        <taxon>Acari</taxon>
        <taxon>Acariformes</taxon>
        <taxon>Sarcoptiformes</taxon>
        <taxon>Astigmata</taxon>
        <taxon>Glycyphagoidea</taxon>
        <taxon>Echimyopodidae</taxon>
        <taxon>Blomia</taxon>
    </lineage>
</organism>